<dbReference type="InterPro" id="IPR012437">
    <property type="entry name" value="DUF1638"/>
</dbReference>
<evidence type="ECO:0000259" key="2">
    <source>
        <dbReference type="Pfam" id="PF07796"/>
    </source>
</evidence>
<evidence type="ECO:0000313" key="4">
    <source>
        <dbReference type="Proteomes" id="UP000078486"/>
    </source>
</evidence>
<sequence>MPHDSDNALPPAPAPVSPPRTAIIACAVLEDEVRAFAAGLPHITSLTFLPQGLHNEPARLNTTVAGAVAAVEAEGRAEAIALVYGVCSRGIEAIPLRRCRMVVPRAHDCITLLLGSKERYQQFQQENPATYWYSPGWNKCHAAPGPDRFAKLRDDFLKKFPEEEADYLIEMEKELHAHYTTAAYVDLGVGDADANIAYTRRCACWMGWDFRRVQGDPRLLRDLLAGRWDDDRFLVVQPRQFVQLSIDDRVIKAVDEPPAGKNPKSQRAKSQRAKSQTNSGAEAPCGGTGVPPVPGEGVHGQNAHDS</sequence>
<dbReference type="Pfam" id="PF07796">
    <property type="entry name" value="DUF1638"/>
    <property type="match status" value="1"/>
</dbReference>
<protein>
    <recommendedName>
        <fullName evidence="2">DUF1638 domain-containing protein</fullName>
    </recommendedName>
</protein>
<dbReference type="AlphaFoldDB" id="A0A178ICM5"/>
<keyword evidence="4" id="KW-1185">Reference proteome</keyword>
<reference evidence="3 4" key="1">
    <citation type="submission" date="2016-01" db="EMBL/GenBank/DDBJ databases">
        <title>High potential of lignocellulose degradation of a new Verrucomicrobia species.</title>
        <authorList>
            <person name="Wang Y."/>
            <person name="Shi Y."/>
            <person name="Qiu Z."/>
            <person name="Liu S."/>
            <person name="Yang H."/>
        </authorList>
    </citation>
    <scope>NUCLEOTIDE SEQUENCE [LARGE SCALE GENOMIC DNA]</scope>
    <source>
        <strain evidence="3 4">TSB47</strain>
    </source>
</reference>
<comment type="caution">
    <text evidence="3">The sequence shown here is derived from an EMBL/GenBank/DDBJ whole genome shotgun (WGS) entry which is preliminary data.</text>
</comment>
<proteinExistence type="predicted"/>
<dbReference type="STRING" id="1184151.AW736_22615"/>
<evidence type="ECO:0000313" key="3">
    <source>
        <dbReference type="EMBL" id="OAM87488.1"/>
    </source>
</evidence>
<feature type="region of interest" description="Disordered" evidence="1">
    <location>
        <begin position="254"/>
        <end position="306"/>
    </location>
</feature>
<dbReference type="RefSeq" id="WP_068772567.1">
    <property type="nucleotide sequence ID" value="NZ_CP109796.1"/>
</dbReference>
<dbReference type="EMBL" id="LRRQ01000170">
    <property type="protein sequence ID" value="OAM87488.1"/>
    <property type="molecule type" value="Genomic_DNA"/>
</dbReference>
<organism evidence="3 4">
    <name type="scientific">Termitidicoccus mucosus</name>
    <dbReference type="NCBI Taxonomy" id="1184151"/>
    <lineage>
        <taxon>Bacteria</taxon>
        <taxon>Pseudomonadati</taxon>
        <taxon>Verrucomicrobiota</taxon>
        <taxon>Opitutia</taxon>
        <taxon>Opitutales</taxon>
        <taxon>Opitutaceae</taxon>
        <taxon>Termitidicoccus</taxon>
    </lineage>
</organism>
<gene>
    <name evidence="3" type="ORF">AW736_22615</name>
</gene>
<name>A0A178ICM5_9BACT</name>
<evidence type="ECO:0000256" key="1">
    <source>
        <dbReference type="SAM" id="MobiDB-lite"/>
    </source>
</evidence>
<accession>A0A178ICM5</accession>
<dbReference type="Proteomes" id="UP000078486">
    <property type="component" value="Unassembled WGS sequence"/>
</dbReference>
<feature type="domain" description="DUF1638" evidence="2">
    <location>
        <begin position="48"/>
        <end position="224"/>
    </location>
</feature>